<evidence type="ECO:0000313" key="4">
    <source>
        <dbReference type="Proteomes" id="UP000036367"/>
    </source>
</evidence>
<dbReference type="Proteomes" id="UP000036367">
    <property type="component" value="Unassembled WGS sequence"/>
</dbReference>
<dbReference type="PATRIC" id="fig|595434.4.peg.390"/>
<dbReference type="Pfam" id="PF19451">
    <property type="entry name" value="DUF5989"/>
    <property type="match status" value="1"/>
</dbReference>
<keyword evidence="2 3" id="KW-0812">Transmembrane</keyword>
<protein>
    <submittedName>
        <fullName evidence="3">Transmembrane protein</fullName>
    </submittedName>
</protein>
<feature type="compositionally biased region" description="Pro residues" evidence="1">
    <location>
        <begin position="1"/>
        <end position="13"/>
    </location>
</feature>
<keyword evidence="4" id="KW-1185">Reference proteome</keyword>
<dbReference type="RefSeq" id="WP_047812506.1">
    <property type="nucleotide sequence ID" value="NZ_LECT01000006.1"/>
</dbReference>
<dbReference type="AlphaFoldDB" id="A0A0J1BLD5"/>
<keyword evidence="2" id="KW-1133">Transmembrane helix</keyword>
<dbReference type="EMBL" id="LECT01000006">
    <property type="protein sequence ID" value="KLU07327.1"/>
    <property type="molecule type" value="Genomic_DNA"/>
</dbReference>
<keyword evidence="2" id="KW-0472">Membrane</keyword>
<dbReference type="STRING" id="595434.RISK_000405"/>
<evidence type="ECO:0000256" key="2">
    <source>
        <dbReference type="SAM" id="Phobius"/>
    </source>
</evidence>
<evidence type="ECO:0000313" key="3">
    <source>
        <dbReference type="EMBL" id="KLU07327.1"/>
    </source>
</evidence>
<comment type="caution">
    <text evidence="3">The sequence shown here is derived from an EMBL/GenBank/DDBJ whole genome shotgun (WGS) entry which is preliminary data.</text>
</comment>
<accession>A0A0J1BLD5</accession>
<dbReference type="InterPro" id="IPR046031">
    <property type="entry name" value="DUF5989"/>
</dbReference>
<gene>
    <name evidence="3" type="ORF">RISK_000405</name>
</gene>
<feature type="region of interest" description="Disordered" evidence="1">
    <location>
        <begin position="1"/>
        <end position="20"/>
    </location>
</feature>
<evidence type="ECO:0000256" key="1">
    <source>
        <dbReference type="SAM" id="MobiDB-lite"/>
    </source>
</evidence>
<organism evidence="3 4">
    <name type="scientific">Rhodopirellula islandica</name>
    <dbReference type="NCBI Taxonomy" id="595434"/>
    <lineage>
        <taxon>Bacteria</taxon>
        <taxon>Pseudomonadati</taxon>
        <taxon>Planctomycetota</taxon>
        <taxon>Planctomycetia</taxon>
        <taxon>Pirellulales</taxon>
        <taxon>Pirellulaceae</taxon>
        <taxon>Rhodopirellula</taxon>
    </lineage>
</organism>
<name>A0A0J1BLD5_RHOIS</name>
<feature type="transmembrane region" description="Helical" evidence="2">
    <location>
        <begin position="41"/>
        <end position="69"/>
    </location>
</feature>
<reference evidence="3" key="1">
    <citation type="submission" date="2015-05" db="EMBL/GenBank/DDBJ databases">
        <title>Permanent draft genome of Rhodopirellula islandicus K833.</title>
        <authorList>
            <person name="Kizina J."/>
            <person name="Richter M."/>
            <person name="Glockner F.O."/>
            <person name="Harder J."/>
        </authorList>
    </citation>
    <scope>NUCLEOTIDE SEQUENCE [LARGE SCALE GENOMIC DNA]</scope>
    <source>
        <strain evidence="3">K833</strain>
    </source>
</reference>
<sequence>MPDPKTPSEPTPPNDFERESEQQDIGLLREFAMFLRENKKWWLIPLIGSLLLVGLLSIMASSGAAPFIYTLF</sequence>
<proteinExistence type="predicted"/>